<dbReference type="GO" id="GO:0030272">
    <property type="term" value="F:5-formyltetrahydrofolate cyclo-ligase activity"/>
    <property type="evidence" value="ECO:0007669"/>
    <property type="project" value="UniProtKB-EC"/>
</dbReference>
<comment type="caution">
    <text evidence="6">The sequence shown here is derived from an EMBL/GenBank/DDBJ whole genome shotgun (WGS) entry which is preliminary data.</text>
</comment>
<evidence type="ECO:0000256" key="2">
    <source>
        <dbReference type="ARBA" id="ARBA00022741"/>
    </source>
</evidence>
<comment type="similarity">
    <text evidence="1">Belongs to the 5-formyltetrahydrofolate cyclo-ligase family.</text>
</comment>
<dbReference type="AlphaFoldDB" id="A0AAD5KPU2"/>
<protein>
    <recommendedName>
        <fullName evidence="5">5-formyltetrahydrofolate cyclo-ligase</fullName>
        <ecNumber evidence="5">6.3.3.2</ecNumber>
    </recommendedName>
</protein>
<evidence type="ECO:0000313" key="7">
    <source>
        <dbReference type="Proteomes" id="UP000820818"/>
    </source>
</evidence>
<keyword evidence="2" id="KW-0547">Nucleotide-binding</keyword>
<accession>A0AAD5KPU2</accession>
<name>A0AAD5KPU2_9CRUS</name>
<evidence type="ECO:0000256" key="4">
    <source>
        <dbReference type="ARBA" id="ARBA00036539"/>
    </source>
</evidence>
<dbReference type="PANTHER" id="PTHR23407:SF1">
    <property type="entry name" value="5-FORMYLTETRAHYDROFOLATE CYCLO-LIGASE"/>
    <property type="match status" value="1"/>
</dbReference>
<dbReference type="Gene3D" id="3.40.50.10420">
    <property type="entry name" value="NagB/RpiA/CoA transferase-like"/>
    <property type="match status" value="1"/>
</dbReference>
<evidence type="ECO:0000256" key="1">
    <source>
        <dbReference type="ARBA" id="ARBA00010638"/>
    </source>
</evidence>
<keyword evidence="7" id="KW-1185">Reference proteome</keyword>
<dbReference type="GO" id="GO:0005524">
    <property type="term" value="F:ATP binding"/>
    <property type="evidence" value="ECO:0007669"/>
    <property type="project" value="UniProtKB-KW"/>
</dbReference>
<gene>
    <name evidence="6" type="ORF">GHT06_017420</name>
</gene>
<dbReference type="SUPFAM" id="SSF100950">
    <property type="entry name" value="NagB/RpiA/CoA transferase-like"/>
    <property type="match status" value="1"/>
</dbReference>
<dbReference type="InterPro" id="IPR002698">
    <property type="entry name" value="FTHF_cligase"/>
</dbReference>
<dbReference type="Pfam" id="PF01812">
    <property type="entry name" value="5-FTHF_cyc-lig"/>
    <property type="match status" value="1"/>
</dbReference>
<keyword evidence="3" id="KW-0067">ATP-binding</keyword>
<organism evidence="6 7">
    <name type="scientific">Daphnia sinensis</name>
    <dbReference type="NCBI Taxonomy" id="1820382"/>
    <lineage>
        <taxon>Eukaryota</taxon>
        <taxon>Metazoa</taxon>
        <taxon>Ecdysozoa</taxon>
        <taxon>Arthropoda</taxon>
        <taxon>Crustacea</taxon>
        <taxon>Branchiopoda</taxon>
        <taxon>Diplostraca</taxon>
        <taxon>Cladocera</taxon>
        <taxon>Anomopoda</taxon>
        <taxon>Daphniidae</taxon>
        <taxon>Daphnia</taxon>
        <taxon>Daphnia similis group</taxon>
    </lineage>
</organism>
<comment type="catalytic activity">
    <reaction evidence="4">
        <text>(6S)-5-formyl-5,6,7,8-tetrahydrofolate + ATP = (6R)-5,10-methenyltetrahydrofolate + ADP + phosphate</text>
        <dbReference type="Rhea" id="RHEA:10488"/>
        <dbReference type="ChEBI" id="CHEBI:30616"/>
        <dbReference type="ChEBI" id="CHEBI:43474"/>
        <dbReference type="ChEBI" id="CHEBI:57455"/>
        <dbReference type="ChEBI" id="CHEBI:57457"/>
        <dbReference type="ChEBI" id="CHEBI:456216"/>
        <dbReference type="EC" id="6.3.3.2"/>
    </reaction>
</comment>
<evidence type="ECO:0000256" key="5">
    <source>
        <dbReference type="ARBA" id="ARBA00038966"/>
    </source>
</evidence>
<dbReference type="InterPro" id="IPR037171">
    <property type="entry name" value="NagB/RpiA_transferase-like"/>
</dbReference>
<dbReference type="PANTHER" id="PTHR23407">
    <property type="entry name" value="ATPASE INHIBITOR/5-FORMYLTETRAHYDROFOLATE CYCLO-LIGASE"/>
    <property type="match status" value="1"/>
</dbReference>
<evidence type="ECO:0000256" key="3">
    <source>
        <dbReference type="ARBA" id="ARBA00022840"/>
    </source>
</evidence>
<dbReference type="EC" id="6.3.3.2" evidence="5"/>
<sequence length="88" mass="9837">MATAADEMETFAAKAVLRNSIKIALKQLNSQDRNTQSLEVTKKLLAHPKYLTSKAVAVFLSMKDEIDTEGIVRNIFDSGKHCYIPRLV</sequence>
<dbReference type="GO" id="GO:0005739">
    <property type="term" value="C:mitochondrion"/>
    <property type="evidence" value="ECO:0007669"/>
    <property type="project" value="TreeGrafter"/>
</dbReference>
<dbReference type="GO" id="GO:0035999">
    <property type="term" value="P:tetrahydrofolate interconversion"/>
    <property type="evidence" value="ECO:0007669"/>
    <property type="project" value="TreeGrafter"/>
</dbReference>
<reference evidence="6 7" key="1">
    <citation type="submission" date="2022-05" db="EMBL/GenBank/DDBJ databases">
        <title>A multi-omics perspective on studying reproductive biology in Daphnia sinensis.</title>
        <authorList>
            <person name="Jia J."/>
        </authorList>
    </citation>
    <scope>NUCLEOTIDE SEQUENCE [LARGE SCALE GENOMIC DNA]</scope>
    <source>
        <strain evidence="6 7">WSL</strain>
    </source>
</reference>
<dbReference type="GO" id="GO:0009396">
    <property type="term" value="P:folic acid-containing compound biosynthetic process"/>
    <property type="evidence" value="ECO:0007669"/>
    <property type="project" value="TreeGrafter"/>
</dbReference>
<proteinExistence type="inferred from homology"/>
<dbReference type="InterPro" id="IPR024185">
    <property type="entry name" value="FTHF_cligase-like_sf"/>
</dbReference>
<dbReference type="Proteomes" id="UP000820818">
    <property type="component" value="Linkage Group LG6"/>
</dbReference>
<dbReference type="EMBL" id="WJBH02000006">
    <property type="protein sequence ID" value="KAI9557592.1"/>
    <property type="molecule type" value="Genomic_DNA"/>
</dbReference>
<evidence type="ECO:0000313" key="6">
    <source>
        <dbReference type="EMBL" id="KAI9557592.1"/>
    </source>
</evidence>